<dbReference type="Pfam" id="PF13185">
    <property type="entry name" value="GAF_2"/>
    <property type="match status" value="1"/>
</dbReference>
<dbReference type="SUPFAM" id="SSF55874">
    <property type="entry name" value="ATPase domain of HSP90 chaperone/DNA topoisomerase II/histidine kinase"/>
    <property type="match status" value="1"/>
</dbReference>
<keyword evidence="9" id="KW-0418">Kinase</keyword>
<dbReference type="InterPro" id="IPR003594">
    <property type="entry name" value="HATPase_dom"/>
</dbReference>
<dbReference type="CDD" id="cd17546">
    <property type="entry name" value="REC_hyHK_CKI1_RcsC-like"/>
    <property type="match status" value="1"/>
</dbReference>
<dbReference type="InterPro" id="IPR036890">
    <property type="entry name" value="HATPase_C_sf"/>
</dbReference>
<dbReference type="SMART" id="SM00387">
    <property type="entry name" value="HATPase_c"/>
    <property type="match status" value="1"/>
</dbReference>
<dbReference type="InterPro" id="IPR003661">
    <property type="entry name" value="HisK_dim/P_dom"/>
</dbReference>
<dbReference type="SMART" id="SM00388">
    <property type="entry name" value="HisKA"/>
    <property type="match status" value="1"/>
</dbReference>
<dbReference type="PROSITE" id="PS50113">
    <property type="entry name" value="PAC"/>
    <property type="match status" value="3"/>
</dbReference>
<dbReference type="InterPro" id="IPR003018">
    <property type="entry name" value="GAF"/>
</dbReference>
<reference evidence="21 22" key="1">
    <citation type="submission" date="2020-06" db="EMBL/GenBank/DDBJ databases">
        <authorList>
            <person name="Hwang Y.J."/>
        </authorList>
    </citation>
    <scope>NUCLEOTIDE SEQUENCE [LARGE SCALE GENOMIC DNA]</scope>
    <source>
        <strain evidence="21 22">KUDC8001</strain>
    </source>
</reference>
<gene>
    <name evidence="21" type="ORF">HUW48_17660</name>
</gene>
<feature type="domain" description="Response regulatory" evidence="17">
    <location>
        <begin position="1224"/>
        <end position="1340"/>
    </location>
</feature>
<dbReference type="Gene3D" id="3.30.450.20">
    <property type="entry name" value="PAS domain"/>
    <property type="match status" value="5"/>
</dbReference>
<name>A0A7L7LBG3_9BACT</name>
<keyword evidence="6" id="KW-0808">Transferase</keyword>
<dbReference type="FunFam" id="3.30.565.10:FF:000010">
    <property type="entry name" value="Sensor histidine kinase RcsC"/>
    <property type="match status" value="1"/>
</dbReference>
<dbReference type="Gene3D" id="3.40.50.2300">
    <property type="match status" value="1"/>
</dbReference>
<dbReference type="Gene3D" id="1.10.287.130">
    <property type="match status" value="1"/>
</dbReference>
<dbReference type="InterPro" id="IPR029016">
    <property type="entry name" value="GAF-like_dom_sf"/>
</dbReference>
<organism evidence="21 22">
    <name type="scientific">Adhaeribacter radiodurans</name>
    <dbReference type="NCBI Taxonomy" id="2745197"/>
    <lineage>
        <taxon>Bacteria</taxon>
        <taxon>Pseudomonadati</taxon>
        <taxon>Bacteroidota</taxon>
        <taxon>Cytophagia</taxon>
        <taxon>Cytophagales</taxon>
        <taxon>Hymenobacteraceae</taxon>
        <taxon>Adhaeribacter</taxon>
    </lineage>
</organism>
<dbReference type="SMART" id="SM00065">
    <property type="entry name" value="GAF"/>
    <property type="match status" value="1"/>
</dbReference>
<dbReference type="Gene3D" id="3.30.450.40">
    <property type="match status" value="1"/>
</dbReference>
<evidence type="ECO:0000313" key="21">
    <source>
        <dbReference type="EMBL" id="QMU29739.1"/>
    </source>
</evidence>
<dbReference type="EC" id="2.7.13.3" evidence="3"/>
<dbReference type="PANTHER" id="PTHR45339:SF1">
    <property type="entry name" value="HYBRID SIGNAL TRANSDUCTION HISTIDINE KINASE J"/>
    <property type="match status" value="1"/>
</dbReference>
<evidence type="ECO:0000259" key="16">
    <source>
        <dbReference type="PROSITE" id="PS50109"/>
    </source>
</evidence>
<dbReference type="PROSITE" id="PS50112">
    <property type="entry name" value="PAS"/>
    <property type="match status" value="3"/>
</dbReference>
<dbReference type="InterPro" id="IPR001789">
    <property type="entry name" value="Sig_transdc_resp-reg_receiver"/>
</dbReference>
<evidence type="ECO:0000256" key="14">
    <source>
        <dbReference type="PROSITE-ProRule" id="PRU00110"/>
    </source>
</evidence>
<dbReference type="Pfam" id="PF00072">
    <property type="entry name" value="Response_reg"/>
    <property type="match status" value="1"/>
</dbReference>
<dbReference type="SMART" id="SM00091">
    <property type="entry name" value="PAS"/>
    <property type="match status" value="4"/>
</dbReference>
<feature type="domain" description="HPt" evidence="20">
    <location>
        <begin position="1402"/>
        <end position="1497"/>
    </location>
</feature>
<evidence type="ECO:0000256" key="10">
    <source>
        <dbReference type="ARBA" id="ARBA00022840"/>
    </source>
</evidence>
<sequence>MPIKDNQITQLTDILTLAEQILGLVAAVSAPGTAIFICSPEGIILTQNEQATALLHTGNYDQDSADIRELLPNVTPPLASVWNELSASISGTYAGAQDTASEKPFTYHLSSLFLEGQEFKCVRLEPLSSLTVQTELQTKLTETQNKYQALFEASGDAILLLDNKYIIDCNNQAATLLGYPRKEIINSPLWKFLPVHNTGLFSGEHEDRQLKAQILTDKELLPGQTEVVEWTMVRPDEAELELQITVTATQQNNKAYRQILLRDVTATKQEVAIPQREKVLRESVKHFRQFLSKIELAYISLDLEGKIIYVNNYFLDYTNYNREEIIGLDFFDIFVPGAERWERRQNYFDMIRSKSITSYNERDIETKLGLVKTLRWQRMFDFDENGNIIGVTHLGRDITDKKTAMEALRDNKSRLQDIFDNAHDLIQNISIDNKFIFVNKAWKEKLGYDDFDIERLTLNDIVHPYYKAKLIYQLRNLYKGEHVNKIETVFLTKTGKPVHLIGSINCTWQNGKPVLSRAILHDITDRIKAERLQKVYYSIANLAISSKDLHSLYGAIHRELSKIIETNNIYIALCDDEKTTLQFVYYVDQFKTEGQQIEERPFSNGMPEYIINTGKPAYLLREDILELEREGLLQLEGKLPEVMLCSPLSVGERIIGIIAVQDYKKPDIYVNSDIEILHFISNQVALAIERKRNEVQINNQNARLKAIFESGSHQIWSVDKESRLTSFNQNYATAFYKRHGHMPQFNLPLRDIKTRNSETIQVEEWNAYYEQALNGFPQHFEVDLTQLDGSTIWREVYLNPIYLEDGSFDEISGMAQDITEKKLSRLALAKEEEKFRSIFESFQDLYYRTDEENNVVLMSPSVQEMLGYEPEEVIGMPATGFYAYPEELLDLTRKLKHEGSIRNFETNLVSKSGAIIPFLINAHLLKDKAGNHLGIEGVGRDMTELKQTQTELIRAKEVAESSLQAKTLFLANMSHELRTPMNGIIGMIDLLHGTETSEEQSEYIDTLRKSSAALLAILNDILDLSKIQAGKLQLNETGVDLYYALEKIHSLFTNRANLKDLEFSYSITPHTPRYIITDETRLLQILSNLTSNAIKFTNAGKVTIHINSISSDGEMYTIMFRIKDSGIGITDDDKKLLFTNFTQLDNTSTKTFGGTGLGLAISKQLSELLGGEIGVESVYGQGSTFWFTIRCLAANAREIEEIIKGNEPGGKTQPSTSVLEEEAYVLLVDDNSINQKVAQKLLTKIGCRVELASNGFEAIDKAISNTYDLIFMDIQMPEMDGVEATGHIKNQLGSKCPPIVAMTAYSMKDDAEKFMAQGLDDYVSKPVKAYDLFSIIQKWKAAETEAELIEPIEVQTAETTTETEEKSHEEIQVEELASSNDAFTVDNFIDTEIIDQLAQLGGKDFALQLFIDFEEEAEPLLEEAKKDVETKQYDNILSTLHQMKGTGFTLGLNPLAELVKKMEHDIRQGIYTEVDQDFKLLEKHFTYYKKNYRNKFI</sequence>
<proteinExistence type="predicted"/>
<evidence type="ECO:0000256" key="9">
    <source>
        <dbReference type="ARBA" id="ARBA00022777"/>
    </source>
</evidence>
<dbReference type="FunFam" id="1.10.287.130:FF:000004">
    <property type="entry name" value="Ethylene receptor 1"/>
    <property type="match status" value="1"/>
</dbReference>
<evidence type="ECO:0000256" key="7">
    <source>
        <dbReference type="ARBA" id="ARBA00022692"/>
    </source>
</evidence>
<keyword evidence="22" id="KW-1185">Reference proteome</keyword>
<feature type="domain" description="PAC" evidence="19">
    <location>
        <begin position="902"/>
        <end position="954"/>
    </location>
</feature>
<dbReference type="InterPro" id="IPR008207">
    <property type="entry name" value="Sig_transdc_His_kin_Hpt_dom"/>
</dbReference>
<dbReference type="PRINTS" id="PR00344">
    <property type="entry name" value="BCTRLSENSOR"/>
</dbReference>
<dbReference type="SUPFAM" id="SSF55781">
    <property type="entry name" value="GAF domain-like"/>
    <property type="match status" value="1"/>
</dbReference>
<evidence type="ECO:0000256" key="15">
    <source>
        <dbReference type="PROSITE-ProRule" id="PRU00169"/>
    </source>
</evidence>
<keyword evidence="4" id="KW-1003">Cell membrane</keyword>
<evidence type="ECO:0000256" key="8">
    <source>
        <dbReference type="ARBA" id="ARBA00022741"/>
    </source>
</evidence>
<evidence type="ECO:0000256" key="2">
    <source>
        <dbReference type="ARBA" id="ARBA00004651"/>
    </source>
</evidence>
<dbReference type="InterPro" id="IPR011006">
    <property type="entry name" value="CheY-like_superfamily"/>
</dbReference>
<evidence type="ECO:0000259" key="17">
    <source>
        <dbReference type="PROSITE" id="PS50110"/>
    </source>
</evidence>
<evidence type="ECO:0000256" key="5">
    <source>
        <dbReference type="ARBA" id="ARBA00022553"/>
    </source>
</evidence>
<feature type="domain" description="PAS" evidence="18">
    <location>
        <begin position="411"/>
        <end position="481"/>
    </location>
</feature>
<accession>A0A7L7LBG3</accession>
<keyword evidence="10" id="KW-0067">ATP-binding</keyword>
<keyword evidence="7" id="KW-0812">Transmembrane</keyword>
<evidence type="ECO:0000259" key="18">
    <source>
        <dbReference type="PROSITE" id="PS50112"/>
    </source>
</evidence>
<keyword evidence="12" id="KW-0902">Two-component regulatory system</keyword>
<feature type="domain" description="PAS" evidence="18">
    <location>
        <begin position="831"/>
        <end position="896"/>
    </location>
</feature>
<dbReference type="SUPFAM" id="SSF47384">
    <property type="entry name" value="Homodimeric domain of signal transducing histidine kinase"/>
    <property type="match status" value="1"/>
</dbReference>
<evidence type="ECO:0000256" key="6">
    <source>
        <dbReference type="ARBA" id="ARBA00022679"/>
    </source>
</evidence>
<dbReference type="Pfam" id="PF01627">
    <property type="entry name" value="Hpt"/>
    <property type="match status" value="1"/>
</dbReference>
<evidence type="ECO:0000256" key="3">
    <source>
        <dbReference type="ARBA" id="ARBA00012438"/>
    </source>
</evidence>
<dbReference type="CDD" id="cd00082">
    <property type="entry name" value="HisKA"/>
    <property type="match status" value="1"/>
</dbReference>
<dbReference type="InterPro" id="IPR013767">
    <property type="entry name" value="PAS_fold"/>
</dbReference>
<dbReference type="InterPro" id="IPR036097">
    <property type="entry name" value="HisK_dim/P_sf"/>
</dbReference>
<dbReference type="CDD" id="cd16922">
    <property type="entry name" value="HATPase_EvgS-ArcB-TorS-like"/>
    <property type="match status" value="1"/>
</dbReference>
<dbReference type="NCBIfam" id="TIGR00229">
    <property type="entry name" value="sensory_box"/>
    <property type="match status" value="5"/>
</dbReference>
<dbReference type="Gene3D" id="3.30.565.10">
    <property type="entry name" value="Histidine kinase-like ATPase, C-terminal domain"/>
    <property type="match status" value="1"/>
</dbReference>
<comment type="subcellular location">
    <subcellularLocation>
        <location evidence="2">Cell membrane</location>
        <topology evidence="2">Multi-pass membrane protein</topology>
    </subcellularLocation>
</comment>
<dbReference type="InterPro" id="IPR005467">
    <property type="entry name" value="His_kinase_dom"/>
</dbReference>
<dbReference type="SMART" id="SM00448">
    <property type="entry name" value="REC"/>
    <property type="match status" value="1"/>
</dbReference>
<feature type="domain" description="PAC" evidence="19">
    <location>
        <begin position="778"/>
        <end position="830"/>
    </location>
</feature>
<dbReference type="InterPro" id="IPR000014">
    <property type="entry name" value="PAS"/>
</dbReference>
<dbReference type="Proteomes" id="UP000514509">
    <property type="component" value="Chromosome"/>
</dbReference>
<keyword evidence="8" id="KW-0547">Nucleotide-binding</keyword>
<reference evidence="21 22" key="2">
    <citation type="submission" date="2020-08" db="EMBL/GenBank/DDBJ databases">
        <title>Adhaeribacter dokdonensis sp. nov., isolated from the rhizosphere of Elymus tsukushiensis, a plant native to the Dokdo Islands, Republic of Korea.</title>
        <authorList>
            <person name="Ghim S.Y."/>
        </authorList>
    </citation>
    <scope>NUCLEOTIDE SEQUENCE [LARGE SCALE GENOMIC DNA]</scope>
    <source>
        <strain evidence="21 22">KUDC8001</strain>
    </source>
</reference>
<dbReference type="Pfam" id="PF02518">
    <property type="entry name" value="HATPase_c"/>
    <property type="match status" value="1"/>
</dbReference>
<protein>
    <recommendedName>
        <fullName evidence="3">histidine kinase</fullName>
        <ecNumber evidence="3">2.7.13.3</ecNumber>
    </recommendedName>
</protein>
<evidence type="ECO:0000256" key="13">
    <source>
        <dbReference type="ARBA" id="ARBA00023136"/>
    </source>
</evidence>
<dbReference type="PROSITE" id="PS50110">
    <property type="entry name" value="RESPONSE_REGULATORY"/>
    <property type="match status" value="1"/>
</dbReference>
<evidence type="ECO:0000313" key="22">
    <source>
        <dbReference type="Proteomes" id="UP000514509"/>
    </source>
</evidence>
<dbReference type="GO" id="GO:0000155">
    <property type="term" value="F:phosphorelay sensor kinase activity"/>
    <property type="evidence" value="ECO:0007669"/>
    <property type="project" value="InterPro"/>
</dbReference>
<dbReference type="PROSITE" id="PS50894">
    <property type="entry name" value="HPT"/>
    <property type="match status" value="1"/>
</dbReference>
<keyword evidence="11" id="KW-1133">Transmembrane helix</keyword>
<dbReference type="Gene3D" id="1.20.120.160">
    <property type="entry name" value="HPT domain"/>
    <property type="match status" value="1"/>
</dbReference>
<dbReference type="GO" id="GO:0005524">
    <property type="term" value="F:ATP binding"/>
    <property type="evidence" value="ECO:0007669"/>
    <property type="project" value="UniProtKB-KW"/>
</dbReference>
<dbReference type="GO" id="GO:0005886">
    <property type="term" value="C:plasma membrane"/>
    <property type="evidence" value="ECO:0007669"/>
    <property type="project" value="UniProtKB-SubCell"/>
</dbReference>
<dbReference type="SUPFAM" id="SSF55785">
    <property type="entry name" value="PYP-like sensor domain (PAS domain)"/>
    <property type="match status" value="5"/>
</dbReference>
<feature type="modified residue" description="Phosphohistidine" evidence="14">
    <location>
        <position position="1441"/>
    </location>
</feature>
<dbReference type="SUPFAM" id="SSF52172">
    <property type="entry name" value="CheY-like"/>
    <property type="match status" value="1"/>
</dbReference>
<dbReference type="EMBL" id="CP055153">
    <property type="protein sequence ID" value="QMU29739.1"/>
    <property type="molecule type" value="Genomic_DNA"/>
</dbReference>
<evidence type="ECO:0000256" key="11">
    <source>
        <dbReference type="ARBA" id="ARBA00022989"/>
    </source>
</evidence>
<dbReference type="Pfam" id="PF00989">
    <property type="entry name" value="PAS"/>
    <property type="match status" value="1"/>
</dbReference>
<dbReference type="PANTHER" id="PTHR45339">
    <property type="entry name" value="HYBRID SIGNAL TRANSDUCTION HISTIDINE KINASE J"/>
    <property type="match status" value="1"/>
</dbReference>
<dbReference type="InterPro" id="IPR004358">
    <property type="entry name" value="Sig_transdc_His_kin-like_C"/>
</dbReference>
<evidence type="ECO:0000259" key="20">
    <source>
        <dbReference type="PROSITE" id="PS50894"/>
    </source>
</evidence>
<comment type="catalytic activity">
    <reaction evidence="1">
        <text>ATP + protein L-histidine = ADP + protein N-phospho-L-histidine.</text>
        <dbReference type="EC" id="2.7.13.3"/>
    </reaction>
</comment>
<dbReference type="PROSITE" id="PS50109">
    <property type="entry name" value="HIS_KIN"/>
    <property type="match status" value="1"/>
</dbReference>
<dbReference type="Pfam" id="PF13426">
    <property type="entry name" value="PAS_9"/>
    <property type="match status" value="4"/>
</dbReference>
<keyword evidence="5 15" id="KW-0597">Phosphoprotein</keyword>
<dbReference type="SUPFAM" id="SSF47226">
    <property type="entry name" value="Histidine-containing phosphotransfer domain, HPT domain"/>
    <property type="match status" value="1"/>
</dbReference>
<feature type="domain" description="Histidine kinase" evidence="16">
    <location>
        <begin position="972"/>
        <end position="1193"/>
    </location>
</feature>
<evidence type="ECO:0000256" key="4">
    <source>
        <dbReference type="ARBA" id="ARBA00022475"/>
    </source>
</evidence>
<dbReference type="InterPro" id="IPR001610">
    <property type="entry name" value="PAC"/>
</dbReference>
<dbReference type="InterPro" id="IPR035965">
    <property type="entry name" value="PAS-like_dom_sf"/>
</dbReference>
<dbReference type="GO" id="GO:0006355">
    <property type="term" value="P:regulation of DNA-templated transcription"/>
    <property type="evidence" value="ECO:0007669"/>
    <property type="project" value="InterPro"/>
</dbReference>
<dbReference type="InterPro" id="IPR000700">
    <property type="entry name" value="PAS-assoc_C"/>
</dbReference>
<dbReference type="CDD" id="cd00130">
    <property type="entry name" value="PAS"/>
    <property type="match status" value="5"/>
</dbReference>
<evidence type="ECO:0000256" key="1">
    <source>
        <dbReference type="ARBA" id="ARBA00000085"/>
    </source>
</evidence>
<dbReference type="SMART" id="SM00086">
    <property type="entry name" value="PAC"/>
    <property type="match status" value="4"/>
</dbReference>
<dbReference type="Pfam" id="PF00512">
    <property type="entry name" value="HisKA"/>
    <property type="match status" value="1"/>
</dbReference>
<evidence type="ECO:0000259" key="19">
    <source>
        <dbReference type="PROSITE" id="PS50113"/>
    </source>
</evidence>
<dbReference type="InterPro" id="IPR036641">
    <property type="entry name" value="HPT_dom_sf"/>
</dbReference>
<feature type="domain" description="PAS" evidence="18">
    <location>
        <begin position="283"/>
        <end position="336"/>
    </location>
</feature>
<dbReference type="KEGG" id="add:HUW48_17660"/>
<feature type="modified residue" description="4-aspartylphosphate" evidence="15">
    <location>
        <position position="1273"/>
    </location>
</feature>
<keyword evidence="13" id="KW-0472">Membrane</keyword>
<feature type="domain" description="PAC" evidence="19">
    <location>
        <begin position="358"/>
        <end position="410"/>
    </location>
</feature>
<dbReference type="RefSeq" id="WP_182412199.1">
    <property type="nucleotide sequence ID" value="NZ_CP055153.1"/>
</dbReference>
<evidence type="ECO:0000256" key="12">
    <source>
        <dbReference type="ARBA" id="ARBA00023012"/>
    </source>
</evidence>